<comment type="caution">
    <text evidence="2">The sequence shown here is derived from an EMBL/GenBank/DDBJ whole genome shotgun (WGS) entry which is preliminary data.</text>
</comment>
<keyword evidence="3" id="KW-1185">Reference proteome</keyword>
<accession>A0ABV5Y9R6</accession>
<dbReference type="Proteomes" id="UP001589627">
    <property type="component" value="Unassembled WGS sequence"/>
</dbReference>
<protein>
    <submittedName>
        <fullName evidence="2">Uncharacterized protein</fullName>
    </submittedName>
</protein>
<proteinExistence type="predicted"/>
<name>A0ABV5Y9R6_9ACTN</name>
<gene>
    <name evidence="2" type="ORF">ACFFNX_03840</name>
</gene>
<dbReference type="EMBL" id="JBHLZP010000014">
    <property type="protein sequence ID" value="MFB9831316.1"/>
    <property type="molecule type" value="Genomic_DNA"/>
</dbReference>
<evidence type="ECO:0000313" key="2">
    <source>
        <dbReference type="EMBL" id="MFB9831316.1"/>
    </source>
</evidence>
<feature type="region of interest" description="Disordered" evidence="1">
    <location>
        <begin position="1"/>
        <end position="21"/>
    </location>
</feature>
<sequence length="106" mass="11488">MADLMPGLPDRPPPAADAPQPVRVEMPGKIARYLADHDGLGDAEWQALRKGREVRRGQGYSLHLTAPPDVHHALLAAAAMLGDEAASPAERKAYRIYAERLNNATL</sequence>
<dbReference type="RefSeq" id="WP_378195201.1">
    <property type="nucleotide sequence ID" value="NZ_JBHLZP010000014.1"/>
</dbReference>
<organism evidence="2 3">
    <name type="scientific">Actinoallomurus acaciae</name>
    <dbReference type="NCBI Taxonomy" id="502577"/>
    <lineage>
        <taxon>Bacteria</taxon>
        <taxon>Bacillati</taxon>
        <taxon>Actinomycetota</taxon>
        <taxon>Actinomycetes</taxon>
        <taxon>Streptosporangiales</taxon>
        <taxon>Thermomonosporaceae</taxon>
        <taxon>Actinoallomurus</taxon>
    </lineage>
</organism>
<reference evidence="2 3" key="1">
    <citation type="submission" date="2024-09" db="EMBL/GenBank/DDBJ databases">
        <authorList>
            <person name="Sun Q."/>
            <person name="Mori K."/>
        </authorList>
    </citation>
    <scope>NUCLEOTIDE SEQUENCE [LARGE SCALE GENOMIC DNA]</scope>
    <source>
        <strain evidence="2 3">TBRC 0563</strain>
    </source>
</reference>
<evidence type="ECO:0000313" key="3">
    <source>
        <dbReference type="Proteomes" id="UP001589627"/>
    </source>
</evidence>
<evidence type="ECO:0000256" key="1">
    <source>
        <dbReference type="SAM" id="MobiDB-lite"/>
    </source>
</evidence>